<proteinExistence type="predicted"/>
<accession>A0A1I7XA36</accession>
<sequence length="76" mass="8568">MLPACEFEVHLNGLRMSPAILLSANHPKPVWSDTNGYLREKSKSKAGRRLQSIAGLRGNWGSERCSNNRCVYKKHT</sequence>
<reference evidence="2" key="1">
    <citation type="submission" date="2016-11" db="UniProtKB">
        <authorList>
            <consortium name="WormBaseParasite"/>
        </authorList>
    </citation>
    <scope>IDENTIFICATION</scope>
</reference>
<evidence type="ECO:0000313" key="2">
    <source>
        <dbReference type="WBParaSite" id="Hba_14383"/>
    </source>
</evidence>
<keyword evidence="1" id="KW-1185">Reference proteome</keyword>
<dbReference type="WBParaSite" id="Hba_14383">
    <property type="protein sequence ID" value="Hba_14383"/>
    <property type="gene ID" value="Hba_14383"/>
</dbReference>
<dbReference type="AlphaFoldDB" id="A0A1I7XA36"/>
<protein>
    <submittedName>
        <fullName evidence="2">Uncharacterized protein</fullName>
    </submittedName>
</protein>
<dbReference type="Proteomes" id="UP000095283">
    <property type="component" value="Unplaced"/>
</dbReference>
<name>A0A1I7XA36_HETBA</name>
<organism evidence="1 2">
    <name type="scientific">Heterorhabditis bacteriophora</name>
    <name type="common">Entomopathogenic nematode worm</name>
    <dbReference type="NCBI Taxonomy" id="37862"/>
    <lineage>
        <taxon>Eukaryota</taxon>
        <taxon>Metazoa</taxon>
        <taxon>Ecdysozoa</taxon>
        <taxon>Nematoda</taxon>
        <taxon>Chromadorea</taxon>
        <taxon>Rhabditida</taxon>
        <taxon>Rhabditina</taxon>
        <taxon>Rhabditomorpha</taxon>
        <taxon>Strongyloidea</taxon>
        <taxon>Heterorhabditidae</taxon>
        <taxon>Heterorhabditis</taxon>
    </lineage>
</organism>
<evidence type="ECO:0000313" key="1">
    <source>
        <dbReference type="Proteomes" id="UP000095283"/>
    </source>
</evidence>